<accession>A0A9X2RIR6</accession>
<gene>
    <name evidence="3" type="ORF">NOG11_00505</name>
</gene>
<evidence type="ECO:0000313" key="4">
    <source>
        <dbReference type="Proteomes" id="UP001142610"/>
    </source>
</evidence>
<sequence length="243" mass="25748">MNLLRAVLLLLAAAFQLAANFAPGLFGAERSVGEAVEPFRTALVPAGWAFAIWGMLFSLLTIFAVVHFPRREEPGWARAGWLILPAMIGNGLFGIVQPALGPGWESFVLLELILAFALAATLAGRRVTPASLWDGAALVSLPALAGWVTVASAAGLSILLRAEGLAPQDGLLPDLIILIGFTTIAPFLVRWIGAWAYTLPILWGLFGIGMAGRLPPAAFALLILGAGLILLAMIRTKRPSRPR</sequence>
<organism evidence="3 4">
    <name type="scientific">Parvularcula maris</name>
    <dbReference type="NCBI Taxonomy" id="2965077"/>
    <lineage>
        <taxon>Bacteria</taxon>
        <taxon>Pseudomonadati</taxon>
        <taxon>Pseudomonadota</taxon>
        <taxon>Alphaproteobacteria</taxon>
        <taxon>Parvularculales</taxon>
        <taxon>Parvularculaceae</taxon>
        <taxon>Parvularcula</taxon>
    </lineage>
</organism>
<name>A0A9X2RIR6_9PROT</name>
<keyword evidence="1" id="KW-0472">Membrane</keyword>
<dbReference type="Proteomes" id="UP001142610">
    <property type="component" value="Unassembled WGS sequence"/>
</dbReference>
<keyword evidence="2" id="KW-0732">Signal</keyword>
<proteinExistence type="predicted"/>
<dbReference type="AlphaFoldDB" id="A0A9X2RIR6"/>
<evidence type="ECO:0000256" key="2">
    <source>
        <dbReference type="SAM" id="SignalP"/>
    </source>
</evidence>
<dbReference type="EMBL" id="JANIBC010000001">
    <property type="protein sequence ID" value="MCQ8183858.1"/>
    <property type="molecule type" value="Genomic_DNA"/>
</dbReference>
<evidence type="ECO:0000313" key="3">
    <source>
        <dbReference type="EMBL" id="MCQ8183858.1"/>
    </source>
</evidence>
<comment type="caution">
    <text evidence="3">The sequence shown here is derived from an EMBL/GenBank/DDBJ whole genome shotgun (WGS) entry which is preliminary data.</text>
</comment>
<feature type="transmembrane region" description="Helical" evidence="1">
    <location>
        <begin position="106"/>
        <end position="124"/>
    </location>
</feature>
<feature type="signal peptide" evidence="2">
    <location>
        <begin position="1"/>
        <end position="18"/>
    </location>
</feature>
<feature type="transmembrane region" description="Helical" evidence="1">
    <location>
        <begin position="171"/>
        <end position="189"/>
    </location>
</feature>
<feature type="transmembrane region" description="Helical" evidence="1">
    <location>
        <begin position="80"/>
        <end position="100"/>
    </location>
</feature>
<feature type="transmembrane region" description="Helical" evidence="1">
    <location>
        <begin position="136"/>
        <end position="159"/>
    </location>
</feature>
<feature type="transmembrane region" description="Helical" evidence="1">
    <location>
        <begin position="217"/>
        <end position="234"/>
    </location>
</feature>
<keyword evidence="1" id="KW-1133">Transmembrane helix</keyword>
<keyword evidence="4" id="KW-1185">Reference proteome</keyword>
<reference evidence="3" key="1">
    <citation type="submission" date="2022-07" db="EMBL/GenBank/DDBJ databases">
        <title>Parvularcula maris sp. nov., an algicidal bacterium isolated from seawater.</title>
        <authorList>
            <person name="Li F."/>
        </authorList>
    </citation>
    <scope>NUCLEOTIDE SEQUENCE</scope>
    <source>
        <strain evidence="3">BGMRC 0090</strain>
    </source>
</reference>
<dbReference type="RefSeq" id="WP_256617662.1">
    <property type="nucleotide sequence ID" value="NZ_JANIBC010000001.1"/>
</dbReference>
<feature type="chain" id="PRO_5040807785" description="Tryptophan-rich sensory protein" evidence="2">
    <location>
        <begin position="19"/>
        <end position="243"/>
    </location>
</feature>
<keyword evidence="1" id="KW-0812">Transmembrane</keyword>
<evidence type="ECO:0008006" key="5">
    <source>
        <dbReference type="Google" id="ProtNLM"/>
    </source>
</evidence>
<protein>
    <recommendedName>
        <fullName evidence="5">Tryptophan-rich sensory protein</fullName>
    </recommendedName>
</protein>
<evidence type="ECO:0000256" key="1">
    <source>
        <dbReference type="SAM" id="Phobius"/>
    </source>
</evidence>
<feature type="transmembrane region" description="Helical" evidence="1">
    <location>
        <begin position="194"/>
        <end position="211"/>
    </location>
</feature>
<feature type="transmembrane region" description="Helical" evidence="1">
    <location>
        <begin position="43"/>
        <end position="68"/>
    </location>
</feature>